<keyword evidence="2" id="KW-1185">Reference proteome</keyword>
<evidence type="ECO:0000313" key="2">
    <source>
        <dbReference type="Proteomes" id="UP000008136"/>
    </source>
</evidence>
<dbReference type="GeneID" id="10393762"/>
<accession>F2KR47</accession>
<dbReference type="HOGENOM" id="CLU_2313633_0_0_2"/>
<dbReference type="AlphaFoldDB" id="F2KR47"/>
<evidence type="ECO:0000313" key="1">
    <source>
        <dbReference type="EMBL" id="AEA46684.1"/>
    </source>
</evidence>
<sequence>MTQRIPRKWDYSAHFSRMSKNDLTAEKILSIMNAGGYCTACEVAAESVRRQRFPYMCRYCMLLKLGGCGGPESLYHHIFYLLEETIYEEVDDDAIGNIL</sequence>
<name>F2KR47_ARCVS</name>
<protein>
    <submittedName>
        <fullName evidence="1">Uncharacterized protein</fullName>
    </submittedName>
</protein>
<proteinExistence type="predicted"/>
<reference evidence="1 2" key="1">
    <citation type="submission" date="2011-03" db="EMBL/GenBank/DDBJ databases">
        <title>The complete genome of Archaeoglobus veneficus SNP6.</title>
        <authorList>
            <consortium name="US DOE Joint Genome Institute (JGI-PGF)"/>
            <person name="Lucas S."/>
            <person name="Copeland A."/>
            <person name="Lapidus A."/>
            <person name="Bruce D."/>
            <person name="Goodwin L."/>
            <person name="Pitluck S."/>
            <person name="Kyrpides N."/>
            <person name="Mavromatis K."/>
            <person name="Pagani I."/>
            <person name="Ivanova N."/>
            <person name="Mikhailova N."/>
            <person name="Lu M."/>
            <person name="Detter J.C."/>
            <person name="Tapia R."/>
            <person name="Han C."/>
            <person name="Land M."/>
            <person name="Hauser L."/>
            <person name="Markowitz V."/>
            <person name="Cheng J.-F."/>
            <person name="Hugenholtz P."/>
            <person name="Woyke T."/>
            <person name="Wu D."/>
            <person name="Spring S."/>
            <person name="Brambilla E."/>
            <person name="Klenk H.-P."/>
            <person name="Eisen J.A."/>
        </authorList>
    </citation>
    <scope>NUCLEOTIDE SEQUENCE [LARGE SCALE GENOMIC DNA]</scope>
    <source>
        <strain evidence="2">SNP6</strain>
    </source>
</reference>
<dbReference type="Proteomes" id="UP000008136">
    <property type="component" value="Chromosome"/>
</dbReference>
<gene>
    <name evidence="1" type="ordered locus">Arcve_0664</name>
</gene>
<dbReference type="KEGG" id="ave:Arcve_0664"/>
<organism evidence="1 2">
    <name type="scientific">Archaeoglobus veneficus (strain DSM 11195 / SNP6)</name>
    <dbReference type="NCBI Taxonomy" id="693661"/>
    <lineage>
        <taxon>Archaea</taxon>
        <taxon>Methanobacteriati</taxon>
        <taxon>Methanobacteriota</taxon>
        <taxon>Archaeoglobi</taxon>
        <taxon>Archaeoglobales</taxon>
        <taxon>Archaeoglobaceae</taxon>
        <taxon>Archaeoglobus</taxon>
    </lineage>
</organism>
<dbReference type="STRING" id="693661.Arcve_0664"/>
<dbReference type="RefSeq" id="WP_013683356.1">
    <property type="nucleotide sequence ID" value="NC_015320.1"/>
</dbReference>
<dbReference type="EMBL" id="CP002588">
    <property type="protein sequence ID" value="AEA46684.1"/>
    <property type="molecule type" value="Genomic_DNA"/>
</dbReference>